<keyword evidence="3" id="KW-1185">Reference proteome</keyword>
<evidence type="ECO:0008006" key="4">
    <source>
        <dbReference type="Google" id="ProtNLM"/>
    </source>
</evidence>
<evidence type="ECO:0000256" key="1">
    <source>
        <dbReference type="SAM" id="MobiDB-lite"/>
    </source>
</evidence>
<name>A0AAD7Z571_DIPPU</name>
<evidence type="ECO:0000313" key="2">
    <source>
        <dbReference type="EMBL" id="KAJ9574101.1"/>
    </source>
</evidence>
<reference evidence="2" key="1">
    <citation type="journal article" date="2023" name="IScience">
        <title>Live-bearing cockroach genome reveals convergent evolutionary mechanisms linked to viviparity in insects and beyond.</title>
        <authorList>
            <person name="Fouks B."/>
            <person name="Harrison M.C."/>
            <person name="Mikhailova A.A."/>
            <person name="Marchal E."/>
            <person name="English S."/>
            <person name="Carruthers M."/>
            <person name="Jennings E.C."/>
            <person name="Chiamaka E.L."/>
            <person name="Frigard R.A."/>
            <person name="Pippel M."/>
            <person name="Attardo G.M."/>
            <person name="Benoit J.B."/>
            <person name="Bornberg-Bauer E."/>
            <person name="Tobe S.S."/>
        </authorList>
    </citation>
    <scope>NUCLEOTIDE SEQUENCE</scope>
    <source>
        <strain evidence="2">Stay&amp;Tobe</strain>
    </source>
</reference>
<accession>A0AAD7Z571</accession>
<gene>
    <name evidence="2" type="ORF">L9F63_008515</name>
</gene>
<dbReference type="Proteomes" id="UP001233999">
    <property type="component" value="Unassembled WGS sequence"/>
</dbReference>
<sequence>MHPMVSTGKRYVGAIAKSGGFPYGKRDDNAQDEDLLRELLKDVEEKRSLASLARGGSLQGKRSVEALARAGYLPVLKPPQESEEYPHESGEASEEVKRNLGSLARNGYLKRDNDELDDLLEDLYEKRNVASLIKNGYSPFAPQGKRYLGSIMRNQRNIGAMARNWHFPEHLKFGKRQDDDDAAEEEDEEEELEDVTKRYVAALLRHGSLPVGGSAGAEMNEDKRHIGSLAAKGSFQVHKKSVRSAGRDEPAYNSTTKNEENKRSKRQATYLANSDEFPMPVLQNTDLFDYEDLTDILNGDAAPEKRFLGSVARSGWFRDNGNRMLHTSTMTKRHIGSLARLGWLPAFRSSRYSRSGRASPAPPDDDEEHS</sequence>
<reference evidence="2" key="2">
    <citation type="submission" date="2023-05" db="EMBL/GenBank/DDBJ databases">
        <authorList>
            <person name="Fouks B."/>
        </authorList>
    </citation>
    <scope>NUCLEOTIDE SEQUENCE</scope>
    <source>
        <strain evidence="2">Stay&amp;Tobe</strain>
        <tissue evidence="2">Testes</tissue>
    </source>
</reference>
<organism evidence="2 3">
    <name type="scientific">Diploptera punctata</name>
    <name type="common">Pacific beetle cockroach</name>
    <dbReference type="NCBI Taxonomy" id="6984"/>
    <lineage>
        <taxon>Eukaryota</taxon>
        <taxon>Metazoa</taxon>
        <taxon>Ecdysozoa</taxon>
        <taxon>Arthropoda</taxon>
        <taxon>Hexapoda</taxon>
        <taxon>Insecta</taxon>
        <taxon>Pterygota</taxon>
        <taxon>Neoptera</taxon>
        <taxon>Polyneoptera</taxon>
        <taxon>Dictyoptera</taxon>
        <taxon>Blattodea</taxon>
        <taxon>Blaberoidea</taxon>
        <taxon>Blaberidae</taxon>
        <taxon>Diplopterinae</taxon>
        <taxon>Diploptera</taxon>
    </lineage>
</organism>
<protein>
    <recommendedName>
        <fullName evidence="4">Neuropeptide-like 1</fullName>
    </recommendedName>
</protein>
<comment type="caution">
    <text evidence="2">The sequence shown here is derived from an EMBL/GenBank/DDBJ whole genome shotgun (WGS) entry which is preliminary data.</text>
</comment>
<feature type="compositionally biased region" description="Acidic residues" evidence="1">
    <location>
        <begin position="179"/>
        <end position="193"/>
    </location>
</feature>
<proteinExistence type="predicted"/>
<feature type="non-terminal residue" evidence="2">
    <location>
        <position position="1"/>
    </location>
</feature>
<feature type="region of interest" description="Disordered" evidence="1">
    <location>
        <begin position="228"/>
        <end position="265"/>
    </location>
</feature>
<feature type="region of interest" description="Disordered" evidence="1">
    <location>
        <begin position="175"/>
        <end position="194"/>
    </location>
</feature>
<dbReference type="EMBL" id="JASPKZ010010655">
    <property type="protein sequence ID" value="KAJ9574101.1"/>
    <property type="molecule type" value="Genomic_DNA"/>
</dbReference>
<dbReference type="AlphaFoldDB" id="A0AAD7Z571"/>
<evidence type="ECO:0000313" key="3">
    <source>
        <dbReference type="Proteomes" id="UP001233999"/>
    </source>
</evidence>
<feature type="region of interest" description="Disordered" evidence="1">
    <location>
        <begin position="351"/>
        <end position="370"/>
    </location>
</feature>